<evidence type="ECO:0000313" key="1">
    <source>
        <dbReference type="EMBL" id="CAL4933704.1"/>
    </source>
</evidence>
<reference evidence="2" key="1">
    <citation type="submission" date="2024-06" db="EMBL/GenBank/DDBJ databases">
        <authorList>
            <person name="Ryan C."/>
        </authorList>
    </citation>
    <scope>NUCLEOTIDE SEQUENCE [LARGE SCALE GENOMIC DNA]</scope>
</reference>
<gene>
    <name evidence="1" type="ORF">URODEC1_LOCUS28274</name>
</gene>
<protein>
    <recommendedName>
        <fullName evidence="3">RPM1 interacting protein 13</fullName>
    </recommendedName>
</protein>
<name>A0ABC8XZH9_9POAL</name>
<reference evidence="1 2" key="2">
    <citation type="submission" date="2024-10" db="EMBL/GenBank/DDBJ databases">
        <authorList>
            <person name="Ryan C."/>
        </authorList>
    </citation>
    <scope>NUCLEOTIDE SEQUENCE [LARGE SCALE GENOMIC DNA]</scope>
</reference>
<dbReference type="EMBL" id="OZ075125">
    <property type="protein sequence ID" value="CAL4933704.1"/>
    <property type="molecule type" value="Genomic_DNA"/>
</dbReference>
<organism evidence="1 2">
    <name type="scientific">Urochloa decumbens</name>
    <dbReference type="NCBI Taxonomy" id="240449"/>
    <lineage>
        <taxon>Eukaryota</taxon>
        <taxon>Viridiplantae</taxon>
        <taxon>Streptophyta</taxon>
        <taxon>Embryophyta</taxon>
        <taxon>Tracheophyta</taxon>
        <taxon>Spermatophyta</taxon>
        <taxon>Magnoliopsida</taxon>
        <taxon>Liliopsida</taxon>
        <taxon>Poales</taxon>
        <taxon>Poaceae</taxon>
        <taxon>PACMAD clade</taxon>
        <taxon>Panicoideae</taxon>
        <taxon>Panicodae</taxon>
        <taxon>Paniceae</taxon>
        <taxon>Melinidinae</taxon>
        <taxon>Urochloa</taxon>
    </lineage>
</organism>
<dbReference type="PANTHER" id="PTHR33443">
    <property type="entry name" value="ZGC:112980"/>
    <property type="match status" value="1"/>
</dbReference>
<accession>A0ABC8XZH9</accession>
<evidence type="ECO:0000313" key="2">
    <source>
        <dbReference type="Proteomes" id="UP001497457"/>
    </source>
</evidence>
<sequence length="556" mass="59562">MAPVGGVVDISSDEEDFLIEDALRPLDPVEWTADLFDVDDDATGDDLDDLMIMSEISAPPLLQRTAKPDDLVVMSELPSLPMPQKKANADIGCDGDDDDCVVLDGDPDKAVTVADEEGSAGDGSGDELQIVAEKGEIACRDFPHSRHLCSNLPFSATSHAKHCVMCHCFVCDTPAPCKYWGNSTSANDHCHATDKESKWKLMRQVFRGIHLPASGPEKLQSDLYSTTASSRQQPVQCHVAVPQSPPSSVLHVGRPPFAIQNPLLNEGSQNQQRHHSVRVSLSLGGTVSSPRAGRGTCNARVAQNAHSRAIFKRAGAVSPGFASTNASQFGSAGPDNSLMHQALPHVPQPVQVAPTTNAFPGTAQNNHFQRSFSAPIAYQVQQGQPATYYQVATNGMDAIEPQLSRCTSLITERAQCQAEPVTDVCTKSWEDILASVASDLGVADYNISTAHSPHVMNSQPVHSTENQSVAAMDNLASSHMHDLSNHTTVSNVLANGPLDTTENWDRLVSESLVPNEAHLNDSSSASADVLSVEAATHQLEVSSLESADILFELDWS</sequence>
<dbReference type="Proteomes" id="UP001497457">
    <property type="component" value="Chromosome 15b"/>
</dbReference>
<dbReference type="AlphaFoldDB" id="A0ABC8XZH9"/>
<dbReference type="PANTHER" id="PTHR33443:SF38">
    <property type="entry name" value="EXPRESSED PROTEIN"/>
    <property type="match status" value="1"/>
</dbReference>
<proteinExistence type="predicted"/>
<dbReference type="InterPro" id="IPR053234">
    <property type="entry name" value="RPM1_Interactor"/>
</dbReference>
<keyword evidence="2" id="KW-1185">Reference proteome</keyword>
<evidence type="ECO:0008006" key="3">
    <source>
        <dbReference type="Google" id="ProtNLM"/>
    </source>
</evidence>